<feature type="transmembrane region" description="Helical" evidence="1">
    <location>
        <begin position="254"/>
        <end position="274"/>
    </location>
</feature>
<dbReference type="SMART" id="SM00052">
    <property type="entry name" value="EAL"/>
    <property type="match status" value="1"/>
</dbReference>
<dbReference type="InterPro" id="IPR035919">
    <property type="entry name" value="EAL_sf"/>
</dbReference>
<dbReference type="Gene3D" id="3.30.70.270">
    <property type="match status" value="1"/>
</dbReference>
<feature type="transmembrane region" description="Helical" evidence="1">
    <location>
        <begin position="217"/>
        <end position="233"/>
    </location>
</feature>
<protein>
    <submittedName>
        <fullName evidence="4">Bifunctional diguanylate cyclase/phosphodiesterase</fullName>
    </submittedName>
</protein>
<keyword evidence="5" id="KW-1185">Reference proteome</keyword>
<organism evidence="4 5">
    <name type="scientific">Aeromicrobium endophyticum</name>
    <dbReference type="NCBI Taxonomy" id="2292704"/>
    <lineage>
        <taxon>Bacteria</taxon>
        <taxon>Bacillati</taxon>
        <taxon>Actinomycetota</taxon>
        <taxon>Actinomycetes</taxon>
        <taxon>Propionibacteriales</taxon>
        <taxon>Nocardioidaceae</taxon>
        <taxon>Aeromicrobium</taxon>
    </lineage>
</organism>
<comment type="caution">
    <text evidence="4">The sequence shown here is derived from an EMBL/GenBank/DDBJ whole genome shotgun (WGS) entry which is preliminary data.</text>
</comment>
<name>A0A371P3I3_9ACTN</name>
<sequence length="751" mass="79681">MRTPWRVYATAASLAVVAYFAMPSGRVADALYVAIGVSCVVAIVVGTRVQRPSSVAPWLVLAAGQATWVGADAVYSWLEATDSLTHPSAADALYLGSYPLLAAGVALLMRAQRRSRDVAGLVDTAIVTTGFVLLYWAFIAGPLLDDRSGTDLGLAVSLAYPAVDLVLIALLLRLVTGQYAWSPSFLMLIAAMATSLTADALYATGPTGGVSSIGLDVLWLASYVLWGTAALHPDMAVLTRPAPRGRTPFTAGRLALLGVAVVLPVVLLALQPLLDLEIDHLTLVVASVVMSLLVMARMACDIDEIRATAHQRDTLRADLFHRATHDHVTGVANRPYILEQITAALERGLRDGTPSALIDVRVGGVDELLRETGFRHRDEALRAVADRIGHVVQSDDCVARLGPDEFVVLIDRLGPDANLAGVARELLDAIAAPLHLGGRPVGVTAAVGISVSLDGSTDADALLHEARVAAGAAVERGDRGDEPVEFFAPSLRREQDDRIALEAALVDAIAHDELEVHYQPVVAVGTGVLDGYEALVRWNRPGHGLLQPDAFVPVAEKSDLICALDRWVLHEAARQLVAWTEEDPIGAADLTVAVNVSGRHLASATIVADVAAALHSSGLRPERLTVEVTETVLVDVPRASLQMSALRRLGVSISIDDFGTGYTSIGHLGALPADILKIDRSLVMSTGPGATELLALIVQAGHAHGLLVVAEGVEQQQRLDDLRDLRYDSAQGYLFARPLAADDVRTTGPRR</sequence>
<accession>A0A371P3I3</accession>
<dbReference type="InterPro" id="IPR043128">
    <property type="entry name" value="Rev_trsase/Diguanyl_cyclase"/>
</dbReference>
<dbReference type="Proteomes" id="UP000265581">
    <property type="component" value="Unassembled WGS sequence"/>
</dbReference>
<dbReference type="PANTHER" id="PTHR33121">
    <property type="entry name" value="CYCLIC DI-GMP PHOSPHODIESTERASE PDEF"/>
    <property type="match status" value="1"/>
</dbReference>
<dbReference type="PROSITE" id="PS50883">
    <property type="entry name" value="EAL"/>
    <property type="match status" value="1"/>
</dbReference>
<dbReference type="InterPro" id="IPR050706">
    <property type="entry name" value="Cyclic-di-GMP_PDE-like"/>
</dbReference>
<dbReference type="CDD" id="cd01949">
    <property type="entry name" value="GGDEF"/>
    <property type="match status" value="1"/>
</dbReference>
<dbReference type="Gene3D" id="3.20.20.450">
    <property type="entry name" value="EAL domain"/>
    <property type="match status" value="1"/>
</dbReference>
<dbReference type="InterPro" id="IPR029787">
    <property type="entry name" value="Nucleotide_cyclase"/>
</dbReference>
<feature type="transmembrane region" description="Helical" evidence="1">
    <location>
        <begin position="7"/>
        <end position="24"/>
    </location>
</feature>
<dbReference type="EMBL" id="QUBR01000002">
    <property type="protein sequence ID" value="REK70507.1"/>
    <property type="molecule type" value="Genomic_DNA"/>
</dbReference>
<evidence type="ECO:0000259" key="3">
    <source>
        <dbReference type="PROSITE" id="PS50887"/>
    </source>
</evidence>
<feature type="transmembrane region" description="Helical" evidence="1">
    <location>
        <begin position="184"/>
        <end position="205"/>
    </location>
</feature>
<evidence type="ECO:0000256" key="1">
    <source>
        <dbReference type="SAM" id="Phobius"/>
    </source>
</evidence>
<feature type="transmembrane region" description="Helical" evidence="1">
    <location>
        <begin position="152"/>
        <end position="172"/>
    </location>
</feature>
<gene>
    <name evidence="4" type="ORF">DX116_15370</name>
</gene>
<dbReference type="NCBIfam" id="TIGR00254">
    <property type="entry name" value="GGDEF"/>
    <property type="match status" value="1"/>
</dbReference>
<dbReference type="InterPro" id="IPR001633">
    <property type="entry name" value="EAL_dom"/>
</dbReference>
<proteinExistence type="predicted"/>
<feature type="domain" description="EAL" evidence="2">
    <location>
        <begin position="498"/>
        <end position="751"/>
    </location>
</feature>
<feature type="domain" description="GGDEF" evidence="3">
    <location>
        <begin position="353"/>
        <end position="489"/>
    </location>
</feature>
<feature type="transmembrane region" description="Helical" evidence="1">
    <location>
        <begin position="30"/>
        <end position="46"/>
    </location>
</feature>
<dbReference type="PANTHER" id="PTHR33121:SF70">
    <property type="entry name" value="SIGNALING PROTEIN YKOW"/>
    <property type="match status" value="1"/>
</dbReference>
<evidence type="ECO:0000259" key="2">
    <source>
        <dbReference type="PROSITE" id="PS50883"/>
    </source>
</evidence>
<evidence type="ECO:0000313" key="4">
    <source>
        <dbReference type="EMBL" id="REK70507.1"/>
    </source>
</evidence>
<dbReference type="Pfam" id="PF00563">
    <property type="entry name" value="EAL"/>
    <property type="match status" value="1"/>
</dbReference>
<keyword evidence="1" id="KW-0472">Membrane</keyword>
<dbReference type="SUPFAM" id="SSF141868">
    <property type="entry name" value="EAL domain-like"/>
    <property type="match status" value="1"/>
</dbReference>
<dbReference type="SUPFAM" id="SSF55073">
    <property type="entry name" value="Nucleotide cyclase"/>
    <property type="match status" value="1"/>
</dbReference>
<dbReference type="RefSeq" id="WP_119705097.1">
    <property type="nucleotide sequence ID" value="NZ_JBHSOI010000002.1"/>
</dbReference>
<reference evidence="4 5" key="1">
    <citation type="submission" date="2018-08" db="EMBL/GenBank/DDBJ databases">
        <title>Aeromicrobium sp. M2KJ-4, whole genome shotgun sequence.</title>
        <authorList>
            <person name="Tuo L."/>
        </authorList>
    </citation>
    <scope>NUCLEOTIDE SEQUENCE [LARGE SCALE GENOMIC DNA]</scope>
    <source>
        <strain evidence="4 5">M2KJ-4</strain>
    </source>
</reference>
<dbReference type="PROSITE" id="PS50887">
    <property type="entry name" value="GGDEF"/>
    <property type="match status" value="1"/>
</dbReference>
<dbReference type="GO" id="GO:0071111">
    <property type="term" value="F:cyclic-guanylate-specific phosphodiesterase activity"/>
    <property type="evidence" value="ECO:0007669"/>
    <property type="project" value="InterPro"/>
</dbReference>
<feature type="transmembrane region" description="Helical" evidence="1">
    <location>
        <begin position="121"/>
        <end position="140"/>
    </location>
</feature>
<dbReference type="SMART" id="SM00267">
    <property type="entry name" value="GGDEF"/>
    <property type="match status" value="1"/>
</dbReference>
<dbReference type="InterPro" id="IPR000160">
    <property type="entry name" value="GGDEF_dom"/>
</dbReference>
<dbReference type="Pfam" id="PF00990">
    <property type="entry name" value="GGDEF"/>
    <property type="match status" value="1"/>
</dbReference>
<dbReference type="CDD" id="cd01948">
    <property type="entry name" value="EAL"/>
    <property type="match status" value="1"/>
</dbReference>
<feature type="transmembrane region" description="Helical" evidence="1">
    <location>
        <begin position="90"/>
        <end position="109"/>
    </location>
</feature>
<dbReference type="OrthoDB" id="23692at2"/>
<keyword evidence="1" id="KW-0812">Transmembrane</keyword>
<evidence type="ECO:0000313" key="5">
    <source>
        <dbReference type="Proteomes" id="UP000265581"/>
    </source>
</evidence>
<feature type="transmembrane region" description="Helical" evidence="1">
    <location>
        <begin position="58"/>
        <end position="78"/>
    </location>
</feature>
<keyword evidence="1" id="KW-1133">Transmembrane helix</keyword>
<dbReference type="AlphaFoldDB" id="A0A371P3I3"/>